<keyword evidence="1" id="KW-1133">Transmembrane helix</keyword>
<dbReference type="AlphaFoldDB" id="A0A6G0XQM6"/>
<dbReference type="EMBL" id="VJMJ01000025">
    <property type="protein sequence ID" value="KAF0742748.1"/>
    <property type="molecule type" value="Genomic_DNA"/>
</dbReference>
<sequence>MITLVVTATLALAQTGVDGQEVTSPFHIIEADQVIWAWGSGEQTKGSARPDVWTSITTEQLLYKNDNLTKLTFLNVHLPEIPQYILPRQLTDVAIANCDLASLPMDLIAMTRLEQLDLNRNNLKTFEPPTTYPFLQQITMQENALETFNVTAPGLVKLDLRSNLLTEIPPCIYSMIDLVELYLSNNSIPLPVYVTPDEFEFLTGLDYFYMDPIDITSCPGDSQLHILKGNKLCVTNTPSSSPDVSSIWPYSVLSWILLISGILEAIVGIGVYLIYRKQKQWRQNGLQYTTTHTTSSGGERERLLSMEHVLYASMGSSFMPMNMSLVEALDSKTQRLDCDALSLDKRLAQGGYGEVWLGHYHSSFVAIKLLLPEKRSTKDIEAFIREIILLASLEHPHILHCIGVAWPKSKRDLMLVTEYVAGGDLRALLDIDTTHREWPRTKIQYALDIAEAMAYMHGLDIVHRDLKTKNVLIDPSNNGAKICDFGVAAHIDQLGDPCVVKSSCGTSRWIAPEVLTGDNFTKASDVYAFGMVLAELDSHQIPFAFARTPSGNDMTNMEILKQVVRGTLKPTFGDTCPPEIADLASFCLHPNPKARPSAAVMVDKLSSLVDAFM</sequence>
<proteinExistence type="predicted"/>
<comment type="caution">
    <text evidence="4">The sequence shown here is derived from an EMBL/GenBank/DDBJ whole genome shotgun (WGS) entry which is preliminary data.</text>
</comment>
<dbReference type="GO" id="GO:0005524">
    <property type="term" value="F:ATP binding"/>
    <property type="evidence" value="ECO:0007669"/>
    <property type="project" value="InterPro"/>
</dbReference>
<evidence type="ECO:0000256" key="2">
    <source>
        <dbReference type="SAM" id="SignalP"/>
    </source>
</evidence>
<dbReference type="InterPro" id="IPR051681">
    <property type="entry name" value="Ser/Thr_Kinases-Pseudokinases"/>
</dbReference>
<reference evidence="4 5" key="1">
    <citation type="submission" date="2019-07" db="EMBL/GenBank/DDBJ databases">
        <title>Genomics analysis of Aphanomyces spp. identifies a new class of oomycete effector associated with host adaptation.</title>
        <authorList>
            <person name="Gaulin E."/>
        </authorList>
    </citation>
    <scope>NUCLEOTIDE SEQUENCE [LARGE SCALE GENOMIC DNA]</scope>
    <source>
        <strain evidence="4 5">ATCC 201684</strain>
    </source>
</reference>
<dbReference type="InterPro" id="IPR008271">
    <property type="entry name" value="Ser/Thr_kinase_AS"/>
</dbReference>
<dbReference type="GO" id="GO:0004674">
    <property type="term" value="F:protein serine/threonine kinase activity"/>
    <property type="evidence" value="ECO:0007669"/>
    <property type="project" value="TreeGrafter"/>
</dbReference>
<dbReference type="SUPFAM" id="SSF56112">
    <property type="entry name" value="Protein kinase-like (PK-like)"/>
    <property type="match status" value="1"/>
</dbReference>
<feature type="signal peptide" evidence="2">
    <location>
        <begin position="1"/>
        <end position="19"/>
    </location>
</feature>
<dbReference type="InterPro" id="IPR011009">
    <property type="entry name" value="Kinase-like_dom_sf"/>
</dbReference>
<evidence type="ECO:0000313" key="5">
    <source>
        <dbReference type="Proteomes" id="UP000481153"/>
    </source>
</evidence>
<dbReference type="InterPro" id="IPR032675">
    <property type="entry name" value="LRR_dom_sf"/>
</dbReference>
<dbReference type="PROSITE" id="PS50011">
    <property type="entry name" value="PROTEIN_KINASE_DOM"/>
    <property type="match status" value="1"/>
</dbReference>
<dbReference type="PROSITE" id="PS00108">
    <property type="entry name" value="PROTEIN_KINASE_ST"/>
    <property type="match status" value="1"/>
</dbReference>
<keyword evidence="1" id="KW-0812">Transmembrane</keyword>
<dbReference type="SUPFAM" id="SSF52058">
    <property type="entry name" value="L domain-like"/>
    <property type="match status" value="1"/>
</dbReference>
<gene>
    <name evidence="4" type="ORF">Ae201684_002447</name>
</gene>
<dbReference type="Pfam" id="PF07714">
    <property type="entry name" value="PK_Tyr_Ser-Thr"/>
    <property type="match status" value="1"/>
</dbReference>
<keyword evidence="1" id="KW-0472">Membrane</keyword>
<name>A0A6G0XQM6_9STRA</name>
<dbReference type="PANTHER" id="PTHR44329:SF214">
    <property type="entry name" value="PROTEIN KINASE DOMAIN-CONTAINING PROTEIN"/>
    <property type="match status" value="1"/>
</dbReference>
<protein>
    <recommendedName>
        <fullName evidence="3">Protein kinase domain-containing protein</fullName>
    </recommendedName>
</protein>
<evidence type="ECO:0000256" key="1">
    <source>
        <dbReference type="SAM" id="Phobius"/>
    </source>
</evidence>
<feature type="chain" id="PRO_5026314908" description="Protein kinase domain-containing protein" evidence="2">
    <location>
        <begin position="20"/>
        <end position="613"/>
    </location>
</feature>
<dbReference type="CDD" id="cd13999">
    <property type="entry name" value="STKc_MAP3K-like"/>
    <property type="match status" value="1"/>
</dbReference>
<dbReference type="InterPro" id="IPR001245">
    <property type="entry name" value="Ser-Thr/Tyr_kinase_cat_dom"/>
</dbReference>
<dbReference type="InterPro" id="IPR000719">
    <property type="entry name" value="Prot_kinase_dom"/>
</dbReference>
<feature type="domain" description="Protein kinase" evidence="3">
    <location>
        <begin position="341"/>
        <end position="613"/>
    </location>
</feature>
<feature type="transmembrane region" description="Helical" evidence="1">
    <location>
        <begin position="247"/>
        <end position="275"/>
    </location>
</feature>
<evidence type="ECO:0000259" key="3">
    <source>
        <dbReference type="PROSITE" id="PS50011"/>
    </source>
</evidence>
<keyword evidence="2" id="KW-0732">Signal</keyword>
<dbReference type="Proteomes" id="UP000481153">
    <property type="component" value="Unassembled WGS sequence"/>
</dbReference>
<dbReference type="PANTHER" id="PTHR44329">
    <property type="entry name" value="SERINE/THREONINE-PROTEIN KINASE TNNI3K-RELATED"/>
    <property type="match status" value="1"/>
</dbReference>
<evidence type="ECO:0000313" key="4">
    <source>
        <dbReference type="EMBL" id="KAF0742748.1"/>
    </source>
</evidence>
<dbReference type="SMART" id="SM00220">
    <property type="entry name" value="S_TKc"/>
    <property type="match status" value="1"/>
</dbReference>
<dbReference type="Gene3D" id="1.10.510.10">
    <property type="entry name" value="Transferase(Phosphotransferase) domain 1"/>
    <property type="match status" value="1"/>
</dbReference>
<dbReference type="Gene3D" id="3.80.10.10">
    <property type="entry name" value="Ribonuclease Inhibitor"/>
    <property type="match status" value="1"/>
</dbReference>
<dbReference type="VEuPathDB" id="FungiDB:AeMF1_015173"/>
<accession>A0A6G0XQM6</accession>
<keyword evidence="5" id="KW-1185">Reference proteome</keyword>
<organism evidence="4 5">
    <name type="scientific">Aphanomyces euteiches</name>
    <dbReference type="NCBI Taxonomy" id="100861"/>
    <lineage>
        <taxon>Eukaryota</taxon>
        <taxon>Sar</taxon>
        <taxon>Stramenopiles</taxon>
        <taxon>Oomycota</taxon>
        <taxon>Saprolegniomycetes</taxon>
        <taxon>Saprolegniales</taxon>
        <taxon>Verrucalvaceae</taxon>
        <taxon>Aphanomyces</taxon>
    </lineage>
</organism>